<sequence length="100" mass="10289">MTMTVFGLCGAALVGIGLYGLIVQTQPLRRILAFNLLGGGVFLLFGVIARRGAIDGLGSDPVPQAMVITGIVVAFSATALAISLVVRLKETGREDDEGSA</sequence>
<evidence type="ECO:0000256" key="4">
    <source>
        <dbReference type="ARBA" id="ARBA00022692"/>
    </source>
</evidence>
<dbReference type="AlphaFoldDB" id="A0A348G2Z4"/>
<protein>
    <recommendedName>
        <fullName evidence="10">Na+/H+ antiporter subunit C</fullName>
    </recommendedName>
</protein>
<dbReference type="Pfam" id="PF00420">
    <property type="entry name" value="Oxidored_q2"/>
    <property type="match status" value="1"/>
</dbReference>
<dbReference type="InterPro" id="IPR050601">
    <property type="entry name" value="CPA3_antiporter_subunitC"/>
</dbReference>
<keyword evidence="9" id="KW-1185">Reference proteome</keyword>
<keyword evidence="5 7" id="KW-1133">Transmembrane helix</keyword>
<feature type="transmembrane region" description="Helical" evidence="7">
    <location>
        <begin position="65"/>
        <end position="86"/>
    </location>
</feature>
<dbReference type="PANTHER" id="PTHR34583:SF2">
    <property type="entry name" value="ANTIPORTER SUBUNIT MNHC2-RELATED"/>
    <property type="match status" value="1"/>
</dbReference>
<evidence type="ECO:0000256" key="5">
    <source>
        <dbReference type="ARBA" id="ARBA00022989"/>
    </source>
</evidence>
<evidence type="ECO:0000256" key="6">
    <source>
        <dbReference type="ARBA" id="ARBA00023136"/>
    </source>
</evidence>
<dbReference type="Proteomes" id="UP000266934">
    <property type="component" value="Chromosome"/>
</dbReference>
<proteinExistence type="inferred from homology"/>
<evidence type="ECO:0000313" key="9">
    <source>
        <dbReference type="Proteomes" id="UP000266934"/>
    </source>
</evidence>
<dbReference type="OrthoDB" id="9799219at2"/>
<keyword evidence="3" id="KW-1003">Cell membrane</keyword>
<dbReference type="EMBL" id="AP018907">
    <property type="protein sequence ID" value="BBF93927.1"/>
    <property type="molecule type" value="Genomic_DNA"/>
</dbReference>
<comment type="subcellular location">
    <subcellularLocation>
        <location evidence="1">Cell membrane</location>
        <topology evidence="1">Multi-pass membrane protein</topology>
    </subcellularLocation>
</comment>
<evidence type="ECO:0000256" key="1">
    <source>
        <dbReference type="ARBA" id="ARBA00004651"/>
    </source>
</evidence>
<reference evidence="8 9" key="1">
    <citation type="submission" date="2018-08" db="EMBL/GenBank/DDBJ databases">
        <title>Complete genome sequencing of Blastochloris tepida GI.</title>
        <authorList>
            <person name="Tsukatani Y."/>
            <person name="Mori H."/>
        </authorList>
    </citation>
    <scope>NUCLEOTIDE SEQUENCE [LARGE SCALE GENOMIC DNA]</scope>
    <source>
        <strain evidence="8 9">GI</strain>
    </source>
</reference>
<evidence type="ECO:0008006" key="10">
    <source>
        <dbReference type="Google" id="ProtNLM"/>
    </source>
</evidence>
<accession>A0A348G2Z4</accession>
<dbReference type="PANTHER" id="PTHR34583">
    <property type="entry name" value="ANTIPORTER SUBUNIT MNHC2-RELATED"/>
    <property type="match status" value="1"/>
</dbReference>
<evidence type="ECO:0000256" key="7">
    <source>
        <dbReference type="SAM" id="Phobius"/>
    </source>
</evidence>
<dbReference type="KEGG" id="blag:BLTE_26120"/>
<dbReference type="GO" id="GO:0005886">
    <property type="term" value="C:plasma membrane"/>
    <property type="evidence" value="ECO:0007669"/>
    <property type="project" value="UniProtKB-SubCell"/>
</dbReference>
<feature type="transmembrane region" description="Helical" evidence="7">
    <location>
        <begin position="30"/>
        <end position="53"/>
    </location>
</feature>
<evidence type="ECO:0000313" key="8">
    <source>
        <dbReference type="EMBL" id="BBF93927.1"/>
    </source>
</evidence>
<dbReference type="Gene3D" id="1.10.287.3510">
    <property type="match status" value="1"/>
</dbReference>
<evidence type="ECO:0000256" key="2">
    <source>
        <dbReference type="ARBA" id="ARBA00010388"/>
    </source>
</evidence>
<name>A0A348G2Z4_9HYPH</name>
<organism evidence="8 9">
    <name type="scientific">Blastochloris tepida</name>
    <dbReference type="NCBI Taxonomy" id="2233851"/>
    <lineage>
        <taxon>Bacteria</taxon>
        <taxon>Pseudomonadati</taxon>
        <taxon>Pseudomonadota</taxon>
        <taxon>Alphaproteobacteria</taxon>
        <taxon>Hyphomicrobiales</taxon>
        <taxon>Blastochloridaceae</taxon>
        <taxon>Blastochloris</taxon>
    </lineage>
</organism>
<dbReference type="InterPro" id="IPR039428">
    <property type="entry name" value="NUOK/Mnh_C1-like"/>
</dbReference>
<evidence type="ECO:0000256" key="3">
    <source>
        <dbReference type="ARBA" id="ARBA00022475"/>
    </source>
</evidence>
<gene>
    <name evidence="8" type="ORF">BLTE_26120</name>
</gene>
<dbReference type="RefSeq" id="WP_126401094.1">
    <property type="nucleotide sequence ID" value="NZ_AP018907.1"/>
</dbReference>
<keyword evidence="6 7" id="KW-0472">Membrane</keyword>
<keyword evidence="4 7" id="KW-0812">Transmembrane</keyword>
<comment type="similarity">
    <text evidence="2">Belongs to the CPA3 antiporters (TC 2.A.63) subunit C family.</text>
</comment>